<dbReference type="AlphaFoldDB" id="A0A3M4VRF5"/>
<evidence type="ECO:0000313" key="1">
    <source>
        <dbReference type="EMBL" id="RMR54426.1"/>
    </source>
</evidence>
<sequence>MITWPARRAISAIKELFAAFKEKTMNTTHQQSAPGDLDPDFGDGGIVELKFRDGTTLAASGLTLDPDGRIYVAGPASEQRYGLARLNQNGRPDETFGTSGIVTGKFDTYTSWGMAVQIMPDGRLLLRGEVDINNVDYPALACFNVDGVLDTSFGTNGWVILRPPFFAGGISRRVHERPYPSPVAIGRIHQGTICRIHTSGKILVSAYIGQEAAIVRLNNDGSLDTSFGGTGYIIPEAQKYGMWLGTIHDLSSKLIAAGSIQTNLEEVGYPFLIRYNADASIDKNFGTGGRVTLENEPGQFSQLALTDQGKMVCIGYTLDTDKAMLVGMTQDGSPDLAFNNGDPVFTVADTGCAWLDGALVLGGQQIVVTGFTFGAHGTTLVGRFESDGRPDLSFGIAGLVTLDLGEHTLSGALAPQADRKIIVGGHVLRSLGNFGYVARLIG</sequence>
<dbReference type="InterPro" id="IPR013431">
    <property type="entry name" value="Delta_60_rpt"/>
</dbReference>
<proteinExistence type="predicted"/>
<comment type="caution">
    <text evidence="1">The sequence shown here is derived from an EMBL/GenBank/DDBJ whole genome shotgun (WGS) entry which is preliminary data.</text>
</comment>
<name>A0A3M4VRF5_PSECI</name>
<dbReference type="EMBL" id="RBRY01000118">
    <property type="protein sequence ID" value="RMR54426.1"/>
    <property type="molecule type" value="Genomic_DNA"/>
</dbReference>
<dbReference type="Pfam" id="PF17164">
    <property type="entry name" value="DUF5122"/>
    <property type="match status" value="3"/>
</dbReference>
<evidence type="ECO:0000313" key="2">
    <source>
        <dbReference type="Proteomes" id="UP000278332"/>
    </source>
</evidence>
<accession>A0A3M4VRF5</accession>
<gene>
    <name evidence="1" type="ORF">ALP84_03817</name>
</gene>
<organism evidence="1 2">
    <name type="scientific">Pseudomonas cichorii</name>
    <dbReference type="NCBI Taxonomy" id="36746"/>
    <lineage>
        <taxon>Bacteria</taxon>
        <taxon>Pseudomonadati</taxon>
        <taxon>Pseudomonadota</taxon>
        <taxon>Gammaproteobacteria</taxon>
        <taxon>Pseudomonadales</taxon>
        <taxon>Pseudomonadaceae</taxon>
        <taxon>Pseudomonas</taxon>
    </lineage>
</organism>
<dbReference type="NCBIfam" id="TIGR02608">
    <property type="entry name" value="delta_60_rpt"/>
    <property type="match status" value="6"/>
</dbReference>
<evidence type="ECO:0008006" key="3">
    <source>
        <dbReference type="Google" id="ProtNLM"/>
    </source>
</evidence>
<dbReference type="Proteomes" id="UP000278332">
    <property type="component" value="Unassembled WGS sequence"/>
</dbReference>
<reference evidence="1 2" key="1">
    <citation type="submission" date="2018-08" db="EMBL/GenBank/DDBJ databases">
        <title>Recombination of ecologically and evolutionarily significant loci maintains genetic cohesion in the Pseudomonas syringae species complex.</title>
        <authorList>
            <person name="Dillon M."/>
            <person name="Thakur S."/>
            <person name="Almeida R.N.D."/>
            <person name="Weir B.S."/>
            <person name="Guttman D.S."/>
        </authorList>
    </citation>
    <scope>NUCLEOTIDE SEQUENCE [LARGE SCALE GENOMIC DNA]</scope>
    <source>
        <strain evidence="1 2">ICMP 6917</strain>
    </source>
</reference>
<protein>
    <recommendedName>
        <fullName evidence="3">Delta-60 repeat domain-containing protein</fullName>
    </recommendedName>
</protein>
<dbReference type="Gene3D" id="2.80.10.50">
    <property type="match status" value="2"/>
</dbReference>